<proteinExistence type="predicted"/>
<reference evidence="2 3" key="1">
    <citation type="submission" date="2018-08" db="EMBL/GenBank/DDBJ databases">
        <authorList>
            <person name="Khan S.A."/>
            <person name="Jeon C.O."/>
            <person name="Chun B.H."/>
            <person name="Jeong S.E."/>
        </authorList>
    </citation>
    <scope>NUCLEOTIDE SEQUENCE [LARGE SCALE GENOMIC DNA]</scope>
    <source>
        <strain evidence="2 3">S-16</strain>
    </source>
</reference>
<name>A0A3N7J4H0_9BURK</name>
<sequence>MITSILQYTPVWVWGLLAGLIALGTSMAFTREITLRRATIMPLAMVGLSLYGVASVFSHQPLALGAWAVGLAVSASIAIGMGIGRGAAWVPETRLLRVPGSWWPLVVILGIFITKFAVGVTLALHPDFARDSAFATSVGLVYGAFSGVFLGRGTALWKAAQAGIARATSLA</sequence>
<keyword evidence="3" id="KW-1185">Reference proteome</keyword>
<keyword evidence="1" id="KW-0812">Transmembrane</keyword>
<keyword evidence="1" id="KW-1133">Transmembrane helix</keyword>
<protein>
    <recommendedName>
        <fullName evidence="4">DUF1453 domain-containing protein</fullName>
    </recommendedName>
</protein>
<dbReference type="InterPro" id="IPR046730">
    <property type="entry name" value="DUF6622"/>
</dbReference>
<dbReference type="OrthoDB" id="3034721at2"/>
<dbReference type="AlphaFoldDB" id="A0A3N7J4H0"/>
<evidence type="ECO:0008006" key="4">
    <source>
        <dbReference type="Google" id="ProtNLM"/>
    </source>
</evidence>
<evidence type="ECO:0000313" key="3">
    <source>
        <dbReference type="Proteomes" id="UP000267464"/>
    </source>
</evidence>
<gene>
    <name evidence="2" type="ORF">DZC73_01325</name>
</gene>
<feature type="transmembrane region" description="Helical" evidence="1">
    <location>
        <begin position="132"/>
        <end position="151"/>
    </location>
</feature>
<comment type="caution">
    <text evidence="2">The sequence shown here is derived from an EMBL/GenBank/DDBJ whole genome shotgun (WGS) entry which is preliminary data.</text>
</comment>
<feature type="transmembrane region" description="Helical" evidence="1">
    <location>
        <begin position="102"/>
        <end position="126"/>
    </location>
</feature>
<feature type="transmembrane region" description="Helical" evidence="1">
    <location>
        <begin position="41"/>
        <end position="58"/>
    </location>
</feature>
<keyword evidence="1" id="KW-0472">Membrane</keyword>
<dbReference type="Pfam" id="PF20327">
    <property type="entry name" value="DUF6622"/>
    <property type="match status" value="1"/>
</dbReference>
<reference evidence="2 3" key="2">
    <citation type="submission" date="2018-12" db="EMBL/GenBank/DDBJ databases">
        <title>Rhizobacter gummiphilus sp. nov., a rubber-degrading bacterium isolated from the soil of a botanical garden in Japan.</title>
        <authorList>
            <person name="Shunsuke S.S."/>
        </authorList>
    </citation>
    <scope>NUCLEOTIDE SEQUENCE [LARGE SCALE GENOMIC DNA]</scope>
    <source>
        <strain evidence="2 3">S-16</strain>
    </source>
</reference>
<evidence type="ECO:0000313" key="2">
    <source>
        <dbReference type="EMBL" id="RQP25742.1"/>
    </source>
</evidence>
<organism evidence="2 3">
    <name type="scientific">Piscinibacter terrae</name>
    <dbReference type="NCBI Taxonomy" id="2496871"/>
    <lineage>
        <taxon>Bacteria</taxon>
        <taxon>Pseudomonadati</taxon>
        <taxon>Pseudomonadota</taxon>
        <taxon>Betaproteobacteria</taxon>
        <taxon>Burkholderiales</taxon>
        <taxon>Sphaerotilaceae</taxon>
        <taxon>Piscinibacter</taxon>
    </lineage>
</organism>
<dbReference type="EMBL" id="QUSW01000001">
    <property type="protein sequence ID" value="RQP25742.1"/>
    <property type="molecule type" value="Genomic_DNA"/>
</dbReference>
<feature type="transmembrane region" description="Helical" evidence="1">
    <location>
        <begin position="64"/>
        <end position="90"/>
    </location>
</feature>
<accession>A0A3N7J4H0</accession>
<dbReference type="Proteomes" id="UP000267464">
    <property type="component" value="Unassembled WGS sequence"/>
</dbReference>
<evidence type="ECO:0000256" key="1">
    <source>
        <dbReference type="SAM" id="Phobius"/>
    </source>
</evidence>
<feature type="transmembrane region" description="Helical" evidence="1">
    <location>
        <begin position="12"/>
        <end position="29"/>
    </location>
</feature>